<keyword evidence="6" id="KW-0119">Carbohydrate metabolism</keyword>
<feature type="domain" description="Four-carbon acid sugar kinase nucleotide binding" evidence="8">
    <location>
        <begin position="278"/>
        <end position="438"/>
    </location>
</feature>
<dbReference type="GO" id="GO:0005524">
    <property type="term" value="F:ATP binding"/>
    <property type="evidence" value="ECO:0007669"/>
    <property type="project" value="UniProtKB-KW"/>
</dbReference>
<keyword evidence="3" id="KW-0547">Nucleotide-binding</keyword>
<dbReference type="eggNOG" id="COG3395">
    <property type="taxonomic scope" value="Bacteria"/>
</dbReference>
<sequence length="447" mass="46410">MHSCTQSKPSGKVPDMPAFGFVADDLTGAADVLAQSHRYGLEAVLVIGDTPLPTDADVVGIAGPARSLAGEAFDALVARDLAGIAQLNLEVLLYKVCSTFDSSPTVGSIGRGIQLLHQQFPLHGPIPVVPAQPGFGRFTAFSNHYASYAGKTYRLDRHPIMSRHPSTPMAEADLRHVLAEQLASSPEPEAIHLPAYDDGTFKDAWADRRRDPDAQAFVVDAVNEQHMDTVAEALTREGHGHGPSLVVGSGGIMAALARSVSDQNPRTPGPQQPSGPVLAISASASSTTAEQINDAVSHGWEDAPVPAELLQGHDAGALASLDRRVADALQKGRNVVVHTTRGPGDPRYGAASPADAGYVGALIGGIAARMAAAGLTRDIAVCGGDTSSHALIAMGVRQLRVSDQFVTAGPILEADDGSTVGGCRLLLKGGQVGPADILRRFAGELPS</sequence>
<protein>
    <submittedName>
        <fullName evidence="9">YgbK domain protein</fullName>
    </submittedName>
</protein>
<dbReference type="Gene3D" id="3.40.50.10840">
    <property type="entry name" value="Putative sugar-binding, N-terminal domain"/>
    <property type="match status" value="1"/>
</dbReference>
<dbReference type="Gene3D" id="3.40.980.20">
    <property type="entry name" value="Four-carbon acid sugar kinase, nucleotide binding domain"/>
    <property type="match status" value="1"/>
</dbReference>
<reference evidence="9 10" key="1">
    <citation type="journal article" date="2006" name="PLoS Genet.">
        <title>Secrets of soil survival revealed by the genome sequence of Arthrobacter aurescens TC1.</title>
        <authorList>
            <person name="Mongodin E.F."/>
            <person name="Shapir N."/>
            <person name="Daugherty S.C."/>
            <person name="DeBoy R.T."/>
            <person name="Emerson J.B."/>
            <person name="Shvartzbeyn A."/>
            <person name="Radune D."/>
            <person name="Vamathevan J."/>
            <person name="Riggs F."/>
            <person name="Grinberg V."/>
            <person name="Khouri H."/>
            <person name="Wackett L.P."/>
            <person name="Nelson K.E."/>
            <person name="Sadowsky M.J."/>
        </authorList>
    </citation>
    <scope>NUCLEOTIDE SEQUENCE [LARGE SCALE GENOMIC DNA]</scope>
    <source>
        <strain evidence="9 10">TC1</strain>
    </source>
</reference>
<proteinExistence type="inferred from homology"/>
<organism evidence="9 10">
    <name type="scientific">Paenarthrobacter aurescens (strain TC1)</name>
    <dbReference type="NCBI Taxonomy" id="290340"/>
    <lineage>
        <taxon>Bacteria</taxon>
        <taxon>Bacillati</taxon>
        <taxon>Actinomycetota</taxon>
        <taxon>Actinomycetes</taxon>
        <taxon>Micrococcales</taxon>
        <taxon>Micrococcaceae</taxon>
        <taxon>Paenarthrobacter</taxon>
    </lineage>
</organism>
<dbReference type="AlphaFoldDB" id="A1R5Z0"/>
<evidence type="ECO:0000259" key="8">
    <source>
        <dbReference type="Pfam" id="PF17042"/>
    </source>
</evidence>
<evidence type="ECO:0000259" key="7">
    <source>
        <dbReference type="Pfam" id="PF07005"/>
    </source>
</evidence>
<dbReference type="SUPFAM" id="SSF142764">
    <property type="entry name" value="YgbK-like"/>
    <property type="match status" value="1"/>
</dbReference>
<feature type="domain" description="Four-carbon acid sugar kinase N-terminal" evidence="7">
    <location>
        <begin position="20"/>
        <end position="256"/>
    </location>
</feature>
<keyword evidence="10" id="KW-1185">Reference proteome</keyword>
<evidence type="ECO:0000256" key="3">
    <source>
        <dbReference type="ARBA" id="ARBA00022741"/>
    </source>
</evidence>
<dbReference type="Pfam" id="PF07005">
    <property type="entry name" value="SBD_N"/>
    <property type="match status" value="1"/>
</dbReference>
<evidence type="ECO:0000256" key="2">
    <source>
        <dbReference type="ARBA" id="ARBA00022679"/>
    </source>
</evidence>
<comment type="similarity">
    <text evidence="1">Belongs to the four-carbon acid sugar kinase family.</text>
</comment>
<name>A1R5Z0_PAEAT</name>
<dbReference type="Pfam" id="PF17042">
    <property type="entry name" value="NBD_C"/>
    <property type="match status" value="1"/>
</dbReference>
<dbReference type="KEGG" id="aau:AAur_1904"/>
<keyword evidence="5" id="KW-0067">ATP-binding</keyword>
<evidence type="ECO:0000313" key="10">
    <source>
        <dbReference type="Proteomes" id="UP000000637"/>
    </source>
</evidence>
<keyword evidence="2" id="KW-0808">Transferase</keyword>
<dbReference type="STRING" id="290340.AAur_1904"/>
<dbReference type="InterPro" id="IPR031475">
    <property type="entry name" value="NBD_C"/>
</dbReference>
<evidence type="ECO:0000256" key="4">
    <source>
        <dbReference type="ARBA" id="ARBA00022777"/>
    </source>
</evidence>
<dbReference type="EMBL" id="CP000474">
    <property type="protein sequence ID" value="ABM07517.1"/>
    <property type="molecule type" value="Genomic_DNA"/>
</dbReference>
<evidence type="ECO:0000256" key="6">
    <source>
        <dbReference type="ARBA" id="ARBA00023277"/>
    </source>
</evidence>
<evidence type="ECO:0000256" key="1">
    <source>
        <dbReference type="ARBA" id="ARBA00005715"/>
    </source>
</evidence>
<dbReference type="InterPro" id="IPR042213">
    <property type="entry name" value="NBD_C_sf"/>
</dbReference>
<dbReference type="HOGENOM" id="CLU_029424_1_1_11"/>
<gene>
    <name evidence="9" type="ordered locus">AAur_1904</name>
</gene>
<accession>A1R5Z0</accession>
<dbReference type="Proteomes" id="UP000000637">
    <property type="component" value="Chromosome"/>
</dbReference>
<keyword evidence="4" id="KW-0418">Kinase</keyword>
<evidence type="ECO:0000256" key="5">
    <source>
        <dbReference type="ARBA" id="ARBA00022840"/>
    </source>
</evidence>
<dbReference type="InterPro" id="IPR037051">
    <property type="entry name" value="4-carb_acid_sugar_kinase_N_sf"/>
</dbReference>
<dbReference type="GO" id="GO:0016301">
    <property type="term" value="F:kinase activity"/>
    <property type="evidence" value="ECO:0007669"/>
    <property type="project" value="UniProtKB-KW"/>
</dbReference>
<dbReference type="InterPro" id="IPR010737">
    <property type="entry name" value="4-carb_acid_sugar_kinase_N"/>
</dbReference>
<evidence type="ECO:0000313" key="9">
    <source>
        <dbReference type="EMBL" id="ABM07517.1"/>
    </source>
</evidence>